<reference evidence="2" key="2">
    <citation type="submission" date="2020-10" db="EMBL/GenBank/DDBJ databases">
        <authorList>
            <consortium name="NCBI Pathogen Detection Project"/>
        </authorList>
    </citation>
    <scope>NUCLEOTIDE SEQUENCE</scope>
    <source>
        <strain evidence="2">Morganella morganii ARLG-3209</strain>
    </source>
</reference>
<accession>A0AAN5S0N1</accession>
<name>A0AAN5S0N1_MORMO</name>
<keyword evidence="1" id="KW-1133">Transmembrane helix</keyword>
<keyword evidence="1" id="KW-0472">Membrane</keyword>
<evidence type="ECO:0000256" key="1">
    <source>
        <dbReference type="SAM" id="Phobius"/>
    </source>
</evidence>
<sequence>MLIKPERISAYFIRYDIQPVYKDVIIRIITSEKIFFFCHSQFDHTDDFLNQLVPGDNMIAAGHLLNNGGYWLHWAIKDENNELMPENKYDESQNLLNYLAYGSLSMSVSLLMIICGADSIFIGLLFLFSLLMNIFFAKELVMFAISPFNESVEIYQRERNVTDKPFSDKKIHTLIKNHEKKIFSFISLFLFERQKKLFSVDNYELINKRAESIGLSVRWLDVDEVQIQSNMNVTSLRVNNVRKTVEIPNNYFLISDGDSDFYCKTHHGYQFGAVLTKIEHPFFVAVNDKVEVISNVDNNQIIGLYNHTDKSAYLFRSDRHIDYSEIAPKSILASAILMFFIMFIPFLIILLYLGAGFAGVILSFFMSISLPAIICFLLFLKRKRYAKRKNPDKFALVENYMQYRLDLNNNKSSINIVYNTGGLSRFNTTASDNKKMRRKLT</sequence>
<reference evidence="2" key="1">
    <citation type="journal article" date="2018" name="Genome Biol.">
        <title>SKESA: strategic k-mer extension for scrupulous assemblies.</title>
        <authorList>
            <person name="Souvorov A."/>
            <person name="Agarwala R."/>
            <person name="Lipman D.J."/>
        </authorList>
    </citation>
    <scope>NUCLEOTIDE SEQUENCE</scope>
    <source>
        <strain evidence="2">Morganella morganii ARLG-3209</strain>
    </source>
</reference>
<feature type="transmembrane region" description="Helical" evidence="1">
    <location>
        <begin position="120"/>
        <end position="137"/>
    </location>
</feature>
<dbReference type="AlphaFoldDB" id="A0AAN5S0N1"/>
<dbReference type="RefSeq" id="WP_349468086.1">
    <property type="nucleotide sequence ID" value="NZ_JBEEWI010000027.1"/>
</dbReference>
<proteinExistence type="predicted"/>
<dbReference type="EMBL" id="DACSWI010000007">
    <property type="protein sequence ID" value="HAT3809665.1"/>
    <property type="molecule type" value="Genomic_DNA"/>
</dbReference>
<evidence type="ECO:0000313" key="2">
    <source>
        <dbReference type="EMBL" id="HAT3809665.1"/>
    </source>
</evidence>
<dbReference type="Proteomes" id="UP000865968">
    <property type="component" value="Unassembled WGS sequence"/>
</dbReference>
<feature type="transmembrane region" description="Helical" evidence="1">
    <location>
        <begin position="359"/>
        <end position="380"/>
    </location>
</feature>
<evidence type="ECO:0000313" key="3">
    <source>
        <dbReference type="Proteomes" id="UP000865968"/>
    </source>
</evidence>
<keyword evidence="1" id="KW-0812">Transmembrane</keyword>
<gene>
    <name evidence="2" type="ORF">I8608_002530</name>
</gene>
<comment type="caution">
    <text evidence="2">The sequence shown here is derived from an EMBL/GenBank/DDBJ whole genome shotgun (WGS) entry which is preliminary data.</text>
</comment>
<organism evidence="2 3">
    <name type="scientific">Morganella morganii</name>
    <name type="common">Proteus morganii</name>
    <dbReference type="NCBI Taxonomy" id="582"/>
    <lineage>
        <taxon>Bacteria</taxon>
        <taxon>Pseudomonadati</taxon>
        <taxon>Pseudomonadota</taxon>
        <taxon>Gammaproteobacteria</taxon>
        <taxon>Enterobacterales</taxon>
        <taxon>Morganellaceae</taxon>
        <taxon>Morganella</taxon>
    </lineage>
</organism>
<feature type="transmembrane region" description="Helical" evidence="1">
    <location>
        <begin position="331"/>
        <end position="353"/>
    </location>
</feature>
<feature type="transmembrane region" description="Helical" evidence="1">
    <location>
        <begin position="95"/>
        <end position="114"/>
    </location>
</feature>
<protein>
    <submittedName>
        <fullName evidence="2">Uncharacterized protein</fullName>
    </submittedName>
</protein>